<evidence type="ECO:0000256" key="14">
    <source>
        <dbReference type="ARBA" id="ARBA00049198"/>
    </source>
</evidence>
<dbReference type="GO" id="GO:0016581">
    <property type="term" value="C:NuRD complex"/>
    <property type="evidence" value="ECO:0007669"/>
    <property type="project" value="TreeGrafter"/>
</dbReference>
<evidence type="ECO:0000256" key="12">
    <source>
        <dbReference type="ARBA" id="ARBA00049136"/>
    </source>
</evidence>
<evidence type="ECO:0000256" key="2">
    <source>
        <dbReference type="ARBA" id="ARBA00006457"/>
    </source>
</evidence>
<comment type="catalytic activity">
    <reaction evidence="15">
        <text>N(6)-acetyl-L-lysyl-[histone] + H2O = L-lysyl-[histone] + acetate</text>
        <dbReference type="Rhea" id="RHEA:58196"/>
        <dbReference type="Rhea" id="RHEA-COMP:9845"/>
        <dbReference type="Rhea" id="RHEA-COMP:11338"/>
        <dbReference type="ChEBI" id="CHEBI:15377"/>
        <dbReference type="ChEBI" id="CHEBI:29969"/>
        <dbReference type="ChEBI" id="CHEBI:30089"/>
        <dbReference type="ChEBI" id="CHEBI:61930"/>
        <dbReference type="EC" id="3.5.1.98"/>
    </reaction>
    <physiologicalReaction direction="left-to-right" evidence="15">
        <dbReference type="Rhea" id="RHEA:58197"/>
    </physiologicalReaction>
</comment>
<feature type="compositionally biased region" description="Basic and acidic residues" evidence="17">
    <location>
        <begin position="236"/>
        <end position="275"/>
    </location>
</feature>
<dbReference type="GO" id="GO:0160008">
    <property type="term" value="F:protein decrotonylase activity"/>
    <property type="evidence" value="ECO:0007669"/>
    <property type="project" value="RHEA"/>
</dbReference>
<keyword evidence="9" id="KW-0539">Nucleus</keyword>
<dbReference type="Gene3D" id="3.40.800.20">
    <property type="entry name" value="Histone deacetylase domain"/>
    <property type="match status" value="1"/>
</dbReference>
<keyword evidence="5 19" id="KW-0378">Hydrolase</keyword>
<evidence type="ECO:0000256" key="3">
    <source>
        <dbReference type="ARBA" id="ARBA00012111"/>
    </source>
</evidence>
<evidence type="ECO:0000256" key="7">
    <source>
        <dbReference type="ARBA" id="ARBA00023015"/>
    </source>
</evidence>
<evidence type="ECO:0000313" key="19">
    <source>
        <dbReference type="EMBL" id="ERE76690.1"/>
    </source>
</evidence>
<keyword evidence="4" id="KW-0678">Repressor</keyword>
<evidence type="ECO:0000256" key="16">
    <source>
        <dbReference type="ARBA" id="ARBA00049779"/>
    </source>
</evidence>
<dbReference type="InterPro" id="IPR023801">
    <property type="entry name" value="His_deacetylse_dom"/>
</dbReference>
<gene>
    <name evidence="19" type="ORF">H671_4g11647</name>
</gene>
<dbReference type="EMBL" id="KE674085">
    <property type="protein sequence ID" value="ERE76690.1"/>
    <property type="molecule type" value="Genomic_DNA"/>
</dbReference>
<dbReference type="InterPro" id="IPR000286">
    <property type="entry name" value="HDACs"/>
</dbReference>
<evidence type="ECO:0000256" key="1">
    <source>
        <dbReference type="ARBA" id="ARBA00004123"/>
    </source>
</evidence>
<comment type="catalytic activity">
    <reaction evidence="14">
        <text>N(6)-[(S)-lactoyl]-L-lysyl-[protein] + H2O = (S)-lactate + L-lysyl-[protein]</text>
        <dbReference type="Rhea" id="RHEA:81387"/>
        <dbReference type="Rhea" id="RHEA-COMP:9752"/>
        <dbReference type="Rhea" id="RHEA-COMP:19466"/>
        <dbReference type="ChEBI" id="CHEBI:15377"/>
        <dbReference type="ChEBI" id="CHEBI:16651"/>
        <dbReference type="ChEBI" id="CHEBI:29969"/>
        <dbReference type="ChEBI" id="CHEBI:231527"/>
    </reaction>
    <physiologicalReaction direction="left-to-right" evidence="14">
        <dbReference type="Rhea" id="RHEA:81388"/>
    </physiologicalReaction>
</comment>
<feature type="domain" description="Histone deacetylase" evidence="18">
    <location>
        <begin position="25"/>
        <end position="175"/>
    </location>
</feature>
<dbReference type="GO" id="GO:0160216">
    <property type="term" value="F:protein lysine delactylase activity"/>
    <property type="evidence" value="ECO:0007669"/>
    <property type="project" value="RHEA"/>
</dbReference>
<evidence type="ECO:0000256" key="11">
    <source>
        <dbReference type="ARBA" id="ARBA00041965"/>
    </source>
</evidence>
<evidence type="ECO:0000256" key="8">
    <source>
        <dbReference type="ARBA" id="ARBA00023163"/>
    </source>
</evidence>
<dbReference type="GO" id="GO:0141221">
    <property type="term" value="F:histone deacetylase activity, hydrolytic mechanism"/>
    <property type="evidence" value="ECO:0007669"/>
    <property type="project" value="UniProtKB-EC"/>
</dbReference>
<evidence type="ECO:0000259" key="18">
    <source>
        <dbReference type="Pfam" id="PF00850"/>
    </source>
</evidence>
<reference evidence="20" key="1">
    <citation type="journal article" date="2013" name="Nat. Biotechnol.">
        <title>Chinese hamster genome sequenced from sorted chromosomes.</title>
        <authorList>
            <person name="Brinkrolf K."/>
            <person name="Rupp O."/>
            <person name="Laux H."/>
            <person name="Kollin F."/>
            <person name="Ernst W."/>
            <person name="Linke B."/>
            <person name="Kofler R."/>
            <person name="Romand S."/>
            <person name="Hesse F."/>
            <person name="Budach W.E."/>
            <person name="Galosy S."/>
            <person name="Muller D."/>
            <person name="Noll T."/>
            <person name="Wienberg J."/>
            <person name="Jostock T."/>
            <person name="Leonard M."/>
            <person name="Grillari J."/>
            <person name="Tauch A."/>
            <person name="Goesmann A."/>
            <person name="Helk B."/>
            <person name="Mott J.E."/>
            <person name="Puhler A."/>
            <person name="Borth N."/>
        </authorList>
    </citation>
    <scope>NUCLEOTIDE SEQUENCE [LARGE SCALE GENOMIC DNA]</scope>
    <source>
        <strain evidence="20">17A/GY</strain>
    </source>
</reference>
<dbReference type="InterPro" id="IPR003084">
    <property type="entry name" value="HDAC_I/II"/>
</dbReference>
<evidence type="ECO:0000256" key="5">
    <source>
        <dbReference type="ARBA" id="ARBA00022801"/>
    </source>
</evidence>
<protein>
    <recommendedName>
        <fullName evidence="10">Histone deacetylase 1</fullName>
        <ecNumber evidence="3">3.5.1.98</ecNumber>
    </recommendedName>
    <alternativeName>
        <fullName evidence="11">Protein deacetylase HDAC1</fullName>
    </alternativeName>
    <alternativeName>
        <fullName evidence="16">Protein deacylase HDAC1</fullName>
    </alternativeName>
</protein>
<evidence type="ECO:0000256" key="9">
    <source>
        <dbReference type="ARBA" id="ARBA00023242"/>
    </source>
</evidence>
<keyword evidence="6" id="KW-0156">Chromatin regulator</keyword>
<dbReference type="InterPro" id="IPR037138">
    <property type="entry name" value="His_deacetylse_dom_sf"/>
</dbReference>
<comment type="catalytic activity">
    <reaction evidence="12">
        <text>N(6)-acetyl-L-lysyl-[protein] + H2O = L-lysyl-[protein] + acetate</text>
        <dbReference type="Rhea" id="RHEA:58108"/>
        <dbReference type="Rhea" id="RHEA-COMP:9752"/>
        <dbReference type="Rhea" id="RHEA-COMP:10731"/>
        <dbReference type="ChEBI" id="CHEBI:15377"/>
        <dbReference type="ChEBI" id="CHEBI:29969"/>
        <dbReference type="ChEBI" id="CHEBI:30089"/>
        <dbReference type="ChEBI" id="CHEBI:61930"/>
    </reaction>
    <physiologicalReaction direction="left-to-right" evidence="12">
        <dbReference type="Rhea" id="RHEA:58109"/>
    </physiologicalReaction>
</comment>
<accession>A0A061I634</accession>
<dbReference type="GO" id="GO:0031507">
    <property type="term" value="P:heterochromatin formation"/>
    <property type="evidence" value="ECO:0007669"/>
    <property type="project" value="TreeGrafter"/>
</dbReference>
<evidence type="ECO:0000313" key="20">
    <source>
        <dbReference type="Proteomes" id="UP000030759"/>
    </source>
</evidence>
<dbReference type="AlphaFoldDB" id="A0A061I634"/>
<dbReference type="PRINTS" id="PR01270">
    <property type="entry name" value="HDASUPER"/>
</dbReference>
<organism evidence="19 20">
    <name type="scientific">Cricetulus griseus</name>
    <name type="common">Chinese hamster</name>
    <name type="synonym">Cricetulus barabensis griseus</name>
    <dbReference type="NCBI Taxonomy" id="10029"/>
    <lineage>
        <taxon>Eukaryota</taxon>
        <taxon>Metazoa</taxon>
        <taxon>Chordata</taxon>
        <taxon>Craniata</taxon>
        <taxon>Vertebrata</taxon>
        <taxon>Euteleostomi</taxon>
        <taxon>Mammalia</taxon>
        <taxon>Eutheria</taxon>
        <taxon>Euarchontoglires</taxon>
        <taxon>Glires</taxon>
        <taxon>Rodentia</taxon>
        <taxon>Myomorpha</taxon>
        <taxon>Muroidea</taxon>
        <taxon>Cricetidae</taxon>
        <taxon>Cricetinae</taxon>
        <taxon>Cricetulus</taxon>
    </lineage>
</organism>
<dbReference type="InterPro" id="IPR023696">
    <property type="entry name" value="Ureohydrolase_dom_sf"/>
</dbReference>
<evidence type="ECO:0000256" key="13">
    <source>
        <dbReference type="ARBA" id="ARBA00049193"/>
    </source>
</evidence>
<keyword evidence="8" id="KW-0804">Transcription</keyword>
<dbReference type="PANTHER" id="PTHR10625">
    <property type="entry name" value="HISTONE DEACETYLASE HDAC1-RELATED"/>
    <property type="match status" value="1"/>
</dbReference>
<dbReference type="PANTHER" id="PTHR10625:SF49">
    <property type="entry name" value="HISTONE DEACETYLASE 1"/>
    <property type="match status" value="1"/>
</dbReference>
<dbReference type="SUPFAM" id="SSF52768">
    <property type="entry name" value="Arginase/deacetylase"/>
    <property type="match status" value="1"/>
</dbReference>
<sequence>MTTLSSCIPFFQTTCLSTANRCRDSASARTAQYLTACLSSGGSVASAVTLNEQQTDTAVNWAGGLHHAKKSEASGFCFVNDIVLAILELLKYHQRVLYIDIDIHHGGGVEEAFYTTDPVMTVSFHKYGEYFPGTGDLRDIGAGKGKHYAVNYHLCDGIDDESYEDVFKPVMSKVEMQYLRLPSQRRGVMRMKKTLTSVSICSSDKRIACEEEFSDSDEEGEGGHKNSPNFKKAKRVKTEDEKEKDPEEKKEVTKEEKTKEEKPEAKGVEEEVKLA</sequence>
<comment type="similarity">
    <text evidence="2">Belongs to the histone deacetylase family. HD type 1 subfamily.</text>
</comment>
<feature type="region of interest" description="Disordered" evidence="17">
    <location>
        <begin position="212"/>
        <end position="275"/>
    </location>
</feature>
<evidence type="ECO:0000256" key="15">
    <source>
        <dbReference type="ARBA" id="ARBA00049416"/>
    </source>
</evidence>
<name>A0A061I634_CRIGR</name>
<evidence type="ECO:0000256" key="17">
    <source>
        <dbReference type="SAM" id="MobiDB-lite"/>
    </source>
</evidence>
<dbReference type="Pfam" id="PF00850">
    <property type="entry name" value="Hist_deacetyl"/>
    <property type="match status" value="1"/>
</dbReference>
<evidence type="ECO:0000256" key="6">
    <source>
        <dbReference type="ARBA" id="ARBA00022853"/>
    </source>
</evidence>
<evidence type="ECO:0000256" key="10">
    <source>
        <dbReference type="ARBA" id="ARBA00040350"/>
    </source>
</evidence>
<dbReference type="EC" id="3.5.1.98" evidence="3"/>
<keyword evidence="7" id="KW-0805">Transcription regulation</keyword>
<dbReference type="Proteomes" id="UP000030759">
    <property type="component" value="Unassembled WGS sequence"/>
</dbReference>
<comment type="subcellular location">
    <subcellularLocation>
        <location evidence="1">Nucleus</location>
    </subcellularLocation>
</comment>
<dbReference type="PRINTS" id="PR01271">
    <property type="entry name" value="HISDACETLASE"/>
</dbReference>
<comment type="catalytic activity">
    <reaction evidence="13">
        <text>N(6)-(2E)-butenoyl-L-lysyl-[protein] + H2O = (2E)-2-butenoate + L-lysyl-[protein]</text>
        <dbReference type="Rhea" id="RHEA:69172"/>
        <dbReference type="Rhea" id="RHEA-COMP:9752"/>
        <dbReference type="Rhea" id="RHEA-COMP:13707"/>
        <dbReference type="ChEBI" id="CHEBI:15377"/>
        <dbReference type="ChEBI" id="CHEBI:29969"/>
        <dbReference type="ChEBI" id="CHEBI:35899"/>
        <dbReference type="ChEBI" id="CHEBI:137954"/>
    </reaction>
    <physiologicalReaction direction="left-to-right" evidence="13">
        <dbReference type="Rhea" id="RHEA:69173"/>
    </physiologicalReaction>
</comment>
<evidence type="ECO:0000256" key="4">
    <source>
        <dbReference type="ARBA" id="ARBA00022491"/>
    </source>
</evidence>
<proteinExistence type="inferred from homology"/>